<dbReference type="CDD" id="cd00063">
    <property type="entry name" value="FN3"/>
    <property type="match status" value="1"/>
</dbReference>
<dbReference type="EMBL" id="JAEMHM010000004">
    <property type="protein sequence ID" value="MBJ6724263.1"/>
    <property type="molecule type" value="Genomic_DNA"/>
</dbReference>
<name>A0A8J7IMV4_9BACT</name>
<dbReference type="Proteomes" id="UP000636888">
    <property type="component" value="Unassembled WGS sequence"/>
</dbReference>
<dbReference type="SUPFAM" id="SSF49265">
    <property type="entry name" value="Fibronectin type III"/>
    <property type="match status" value="1"/>
</dbReference>
<sequence>MRPKVVASFDSYTDDGLLKFSKQIRDSLKVHPAFQGDWHSAISLEKLSKAIDEFETAKEAAQYRDLQKIGIREGFREKLIIALNQTAHFVQMVGFGDYTILSGTGFEIREGKRSAPRTYAPLASPDYSVMQGDVLGMVIGTVKMAPGVSYYEVHITQGDPTVEENWVFAANFTRKNGSRMEHRGLNSAQKYSLRVRGVGDDGPGPWSDPKTILVH</sequence>
<dbReference type="InterPro" id="IPR036116">
    <property type="entry name" value="FN3_sf"/>
</dbReference>
<dbReference type="InterPro" id="IPR013783">
    <property type="entry name" value="Ig-like_fold"/>
</dbReference>
<feature type="region of interest" description="Disordered" evidence="1">
    <location>
        <begin position="196"/>
        <end position="215"/>
    </location>
</feature>
<protein>
    <submittedName>
        <fullName evidence="2">Fibronectin type III domain-containing protein</fullName>
    </submittedName>
</protein>
<evidence type="ECO:0000256" key="1">
    <source>
        <dbReference type="SAM" id="MobiDB-lite"/>
    </source>
</evidence>
<dbReference type="InterPro" id="IPR003961">
    <property type="entry name" value="FN3_dom"/>
</dbReference>
<proteinExistence type="predicted"/>
<evidence type="ECO:0000313" key="2">
    <source>
        <dbReference type="EMBL" id="MBJ6724263.1"/>
    </source>
</evidence>
<evidence type="ECO:0000313" key="3">
    <source>
        <dbReference type="Proteomes" id="UP000636888"/>
    </source>
</evidence>
<dbReference type="Gene3D" id="2.60.40.10">
    <property type="entry name" value="Immunoglobulins"/>
    <property type="match status" value="1"/>
</dbReference>
<dbReference type="RefSeq" id="WP_199383099.1">
    <property type="nucleotide sequence ID" value="NZ_JAEMHM010000004.1"/>
</dbReference>
<keyword evidence="3" id="KW-1185">Reference proteome</keyword>
<reference evidence="2" key="1">
    <citation type="submission" date="2020-12" db="EMBL/GenBank/DDBJ databases">
        <title>Geomonas sp. Red875, isolated from river sediment.</title>
        <authorList>
            <person name="Xu Z."/>
            <person name="Zhang Z."/>
            <person name="Masuda Y."/>
            <person name="Itoh H."/>
            <person name="Senoo K."/>
        </authorList>
    </citation>
    <scope>NUCLEOTIDE SEQUENCE</scope>
    <source>
        <strain evidence="2">Red875</strain>
    </source>
</reference>
<comment type="caution">
    <text evidence="2">The sequence shown here is derived from an EMBL/GenBank/DDBJ whole genome shotgun (WGS) entry which is preliminary data.</text>
</comment>
<gene>
    <name evidence="2" type="ORF">JFN93_06060</name>
</gene>
<accession>A0A8J7IMV4</accession>
<dbReference type="AlphaFoldDB" id="A0A8J7IMV4"/>
<organism evidence="2 3">
    <name type="scientific">Geomesophilobacter sediminis</name>
    <dbReference type="NCBI Taxonomy" id="2798584"/>
    <lineage>
        <taxon>Bacteria</taxon>
        <taxon>Pseudomonadati</taxon>
        <taxon>Thermodesulfobacteriota</taxon>
        <taxon>Desulfuromonadia</taxon>
        <taxon>Geobacterales</taxon>
        <taxon>Geobacteraceae</taxon>
        <taxon>Geomesophilobacter</taxon>
    </lineage>
</organism>